<sequence length="26" mass="2858">MFGMKVVQVSTTENTGCSEHKMTGVR</sequence>
<dbReference type="AlphaFoldDB" id="A0A820QY97"/>
<protein>
    <submittedName>
        <fullName evidence="1">Uncharacterized protein</fullName>
    </submittedName>
</protein>
<evidence type="ECO:0000313" key="2">
    <source>
        <dbReference type="Proteomes" id="UP000663868"/>
    </source>
</evidence>
<reference evidence="1" key="1">
    <citation type="submission" date="2021-02" db="EMBL/GenBank/DDBJ databases">
        <authorList>
            <person name="Nowell W R."/>
        </authorList>
    </citation>
    <scope>NUCLEOTIDE SEQUENCE</scope>
</reference>
<name>A0A820QY97_9BILA</name>
<organism evidence="1 2">
    <name type="scientific">Adineta steineri</name>
    <dbReference type="NCBI Taxonomy" id="433720"/>
    <lineage>
        <taxon>Eukaryota</taxon>
        <taxon>Metazoa</taxon>
        <taxon>Spiralia</taxon>
        <taxon>Gnathifera</taxon>
        <taxon>Rotifera</taxon>
        <taxon>Eurotatoria</taxon>
        <taxon>Bdelloidea</taxon>
        <taxon>Adinetida</taxon>
        <taxon>Adinetidae</taxon>
        <taxon>Adineta</taxon>
    </lineage>
</organism>
<dbReference type="EMBL" id="CAJOBB010028089">
    <property type="protein sequence ID" value="CAF4427441.1"/>
    <property type="molecule type" value="Genomic_DNA"/>
</dbReference>
<comment type="caution">
    <text evidence="1">The sequence shown here is derived from an EMBL/GenBank/DDBJ whole genome shotgun (WGS) entry which is preliminary data.</text>
</comment>
<evidence type="ECO:0000313" key="1">
    <source>
        <dbReference type="EMBL" id="CAF4427441.1"/>
    </source>
</evidence>
<dbReference type="Proteomes" id="UP000663868">
    <property type="component" value="Unassembled WGS sequence"/>
</dbReference>
<gene>
    <name evidence="1" type="ORF">KXQ929_LOCUS52576</name>
</gene>
<accession>A0A820QY97</accession>
<proteinExistence type="predicted"/>
<feature type="non-terminal residue" evidence="1">
    <location>
        <position position="26"/>
    </location>
</feature>